<evidence type="ECO:0000256" key="6">
    <source>
        <dbReference type="ARBA" id="ARBA00022679"/>
    </source>
</evidence>
<evidence type="ECO:0000313" key="13">
    <source>
        <dbReference type="EMBL" id="XCN72084.1"/>
    </source>
</evidence>
<evidence type="ECO:0000256" key="1">
    <source>
        <dbReference type="ARBA" id="ARBA00001946"/>
    </source>
</evidence>
<dbReference type="NCBIfam" id="TIGR01475">
    <property type="entry name" value="ubiA_other"/>
    <property type="match status" value="1"/>
</dbReference>
<dbReference type="GO" id="GO:0005886">
    <property type="term" value="C:plasma membrane"/>
    <property type="evidence" value="ECO:0007669"/>
    <property type="project" value="TreeGrafter"/>
</dbReference>
<feature type="transmembrane region" description="Helical" evidence="12">
    <location>
        <begin position="21"/>
        <end position="42"/>
    </location>
</feature>
<dbReference type="AlphaFoldDB" id="A0AAU8LSS1"/>
<comment type="subcellular location">
    <subcellularLocation>
        <location evidence="2">Membrane</location>
        <topology evidence="2">Multi-pass membrane protein</topology>
    </subcellularLocation>
</comment>
<dbReference type="PANTHER" id="PTHR11048:SF28">
    <property type="entry name" value="4-HYDROXYBENZOATE POLYPRENYLTRANSFERASE, MITOCHONDRIAL"/>
    <property type="match status" value="1"/>
</dbReference>
<keyword evidence="9 12" id="KW-1133">Transmembrane helix</keyword>
<feature type="transmembrane region" description="Helical" evidence="12">
    <location>
        <begin position="48"/>
        <end position="72"/>
    </location>
</feature>
<dbReference type="FunFam" id="1.20.120.1780:FF:000001">
    <property type="entry name" value="4-hydroxybenzoate octaprenyltransferase"/>
    <property type="match status" value="1"/>
</dbReference>
<dbReference type="PANTHER" id="PTHR11048">
    <property type="entry name" value="PRENYLTRANSFERASES"/>
    <property type="match status" value="1"/>
</dbReference>
<sequence length="295" mass="32723">MPYPDSDSPIMLKKIHILLEMIKFKHSVFALPFALMGAFLAARGIPSLWVFFWVIIAMVGARTAAMTFNRIADHRFDAANPRTEKRAIPAGEVSLKESWLMVGAGSALFFLASWMLNSLALTLSPFALGLTLFYSLTKRFTWLCHVLLGIALAVAPLGGWVATTGSLVGYPWVLSLGVLFWVTGFDIIYASQDAEFDRKSGLYSMPASLGRKNAFRLAITFHVLAFVLFTLTGYFQGLNIIYYIGIALTGSALFYQHLIVNPRDLSRIQMSFFSMNGFISLTLFIATCISLLITK</sequence>
<evidence type="ECO:0000256" key="12">
    <source>
        <dbReference type="SAM" id="Phobius"/>
    </source>
</evidence>
<name>A0AAU8LSS1_9BACT</name>
<dbReference type="InterPro" id="IPR006371">
    <property type="entry name" value="Polyprenyltransferase_UbiA-li"/>
</dbReference>
<evidence type="ECO:0000256" key="4">
    <source>
        <dbReference type="ARBA" id="ARBA00022475"/>
    </source>
</evidence>
<reference evidence="13" key="1">
    <citation type="journal article" date="2024" name="Syst. Appl. Microbiol.">
        <title>First single-strain enrichments of Electrothrix cable bacteria, description of E. aestuarii sp. nov. and E. rattekaaiensis sp. nov., and proposal of a cable bacteria taxonomy following the rules of the SeqCode.</title>
        <authorList>
            <person name="Plum-Jensen L.E."/>
            <person name="Schramm A."/>
            <person name="Marshall I.P.G."/>
        </authorList>
    </citation>
    <scope>NUCLEOTIDE SEQUENCE</scope>
    <source>
        <strain evidence="13">Rat1</strain>
    </source>
</reference>
<organism evidence="13">
    <name type="scientific">Candidatus Electrothrix aestuarii</name>
    <dbReference type="NCBI Taxonomy" id="3062594"/>
    <lineage>
        <taxon>Bacteria</taxon>
        <taxon>Pseudomonadati</taxon>
        <taxon>Thermodesulfobacteriota</taxon>
        <taxon>Desulfobulbia</taxon>
        <taxon>Desulfobulbales</taxon>
        <taxon>Desulfobulbaceae</taxon>
        <taxon>Candidatus Electrothrix</taxon>
    </lineage>
</organism>
<feature type="transmembrane region" description="Helical" evidence="12">
    <location>
        <begin position="272"/>
        <end position="293"/>
    </location>
</feature>
<comment type="cofactor">
    <cofactor evidence="1">
        <name>Mg(2+)</name>
        <dbReference type="ChEBI" id="CHEBI:18420"/>
    </cofactor>
</comment>
<reference evidence="13" key="2">
    <citation type="submission" date="2024-06" db="EMBL/GenBank/DDBJ databases">
        <authorList>
            <person name="Plum-Jensen L.E."/>
            <person name="Schramm A."/>
            <person name="Marshall I.P.G."/>
        </authorList>
    </citation>
    <scope>NUCLEOTIDE SEQUENCE</scope>
    <source>
        <strain evidence="13">Rat1</strain>
    </source>
</reference>
<dbReference type="InterPro" id="IPR039653">
    <property type="entry name" value="Prenyltransferase"/>
</dbReference>
<evidence type="ECO:0000256" key="5">
    <source>
        <dbReference type="ARBA" id="ARBA00022519"/>
    </source>
</evidence>
<evidence type="ECO:0000256" key="10">
    <source>
        <dbReference type="ARBA" id="ARBA00023136"/>
    </source>
</evidence>
<accession>A0AAU8LSS1</accession>
<evidence type="ECO:0000256" key="9">
    <source>
        <dbReference type="ARBA" id="ARBA00022989"/>
    </source>
</evidence>
<gene>
    <name evidence="13" type="ORF">Q3M24_17475</name>
</gene>
<dbReference type="EC" id="2.5.1.39" evidence="11"/>
<dbReference type="KEGG" id="eaj:Q3M24_17475"/>
<dbReference type="InterPro" id="IPR000537">
    <property type="entry name" value="UbiA_prenyltransferase"/>
</dbReference>
<feature type="transmembrane region" description="Helical" evidence="12">
    <location>
        <begin position="143"/>
        <end position="163"/>
    </location>
</feature>
<keyword evidence="8 12" id="KW-0812">Transmembrane</keyword>
<feature type="transmembrane region" description="Helical" evidence="12">
    <location>
        <begin position="240"/>
        <end position="260"/>
    </location>
</feature>
<keyword evidence="10 12" id="KW-0472">Membrane</keyword>
<feature type="transmembrane region" description="Helical" evidence="12">
    <location>
        <begin position="214"/>
        <end position="234"/>
    </location>
</feature>
<dbReference type="Pfam" id="PF01040">
    <property type="entry name" value="UbiA"/>
    <property type="match status" value="1"/>
</dbReference>
<evidence type="ECO:0000256" key="11">
    <source>
        <dbReference type="ARBA" id="ARBA00034524"/>
    </source>
</evidence>
<feature type="transmembrane region" description="Helical" evidence="12">
    <location>
        <begin position="118"/>
        <end position="136"/>
    </location>
</feature>
<evidence type="ECO:0000256" key="2">
    <source>
        <dbReference type="ARBA" id="ARBA00004141"/>
    </source>
</evidence>
<evidence type="ECO:0000256" key="7">
    <source>
        <dbReference type="ARBA" id="ARBA00022688"/>
    </source>
</evidence>
<evidence type="ECO:0000256" key="3">
    <source>
        <dbReference type="ARBA" id="ARBA00005985"/>
    </source>
</evidence>
<proteinExistence type="inferred from homology"/>
<feature type="transmembrane region" description="Helical" evidence="12">
    <location>
        <begin position="169"/>
        <end position="189"/>
    </location>
</feature>
<keyword evidence="6" id="KW-0808">Transferase</keyword>
<comment type="similarity">
    <text evidence="3">Belongs to the UbiA prenyltransferase family.</text>
</comment>
<keyword evidence="4" id="KW-1003">Cell membrane</keyword>
<dbReference type="GO" id="GO:0006744">
    <property type="term" value="P:ubiquinone biosynthetic process"/>
    <property type="evidence" value="ECO:0007669"/>
    <property type="project" value="UniProtKB-KW"/>
</dbReference>
<evidence type="ECO:0000256" key="8">
    <source>
        <dbReference type="ARBA" id="ARBA00022692"/>
    </source>
</evidence>
<protein>
    <recommendedName>
        <fullName evidence="11">4-hydroxybenzoate polyprenyltransferase</fullName>
        <ecNumber evidence="11">2.5.1.39</ecNumber>
    </recommendedName>
</protein>
<dbReference type="FunFam" id="1.10.357.140:FF:000008">
    <property type="entry name" value="4-hydroxybenzoate octaprenyltransferase"/>
    <property type="match status" value="1"/>
</dbReference>
<dbReference type="GO" id="GO:0008412">
    <property type="term" value="F:4-hydroxybenzoate polyprenyltransferase activity"/>
    <property type="evidence" value="ECO:0007669"/>
    <property type="project" value="UniProtKB-EC"/>
</dbReference>
<dbReference type="Gene3D" id="1.20.120.1780">
    <property type="entry name" value="UbiA prenyltransferase"/>
    <property type="match status" value="1"/>
</dbReference>
<dbReference type="Gene3D" id="1.10.357.140">
    <property type="entry name" value="UbiA prenyltransferase"/>
    <property type="match status" value="1"/>
</dbReference>
<keyword evidence="5" id="KW-0997">Cell inner membrane</keyword>
<dbReference type="CDD" id="cd13959">
    <property type="entry name" value="PT_UbiA_COQ2"/>
    <property type="match status" value="1"/>
</dbReference>
<dbReference type="EMBL" id="CP159373">
    <property type="protein sequence ID" value="XCN72084.1"/>
    <property type="molecule type" value="Genomic_DNA"/>
</dbReference>
<dbReference type="InterPro" id="IPR044878">
    <property type="entry name" value="UbiA_sf"/>
</dbReference>
<keyword evidence="7" id="KW-0831">Ubiquinone biosynthesis</keyword>